<keyword evidence="2 7" id="KW-0813">Transport</keyword>
<feature type="transmembrane region" description="Helical" evidence="7">
    <location>
        <begin position="135"/>
        <end position="161"/>
    </location>
</feature>
<evidence type="ECO:0000256" key="1">
    <source>
        <dbReference type="ARBA" id="ARBA00004651"/>
    </source>
</evidence>
<evidence type="ECO:0000256" key="5">
    <source>
        <dbReference type="ARBA" id="ARBA00022989"/>
    </source>
</evidence>
<evidence type="ECO:0000256" key="6">
    <source>
        <dbReference type="ARBA" id="ARBA00023136"/>
    </source>
</evidence>
<evidence type="ECO:0000256" key="3">
    <source>
        <dbReference type="ARBA" id="ARBA00022475"/>
    </source>
</evidence>
<dbReference type="OrthoDB" id="9805855at2"/>
<feature type="transmembrane region" description="Helical" evidence="7">
    <location>
        <begin position="284"/>
        <end position="310"/>
    </location>
</feature>
<feature type="transmembrane region" description="Helical" evidence="7">
    <location>
        <begin position="103"/>
        <end position="123"/>
    </location>
</feature>
<feature type="transmembrane region" description="Helical" evidence="7">
    <location>
        <begin position="12"/>
        <end position="30"/>
    </location>
</feature>
<dbReference type="AlphaFoldDB" id="A0A1B2EEN0"/>
<feature type="domain" description="ABC transmembrane type-1" evidence="8">
    <location>
        <begin position="97"/>
        <end position="303"/>
    </location>
</feature>
<evidence type="ECO:0000313" key="9">
    <source>
        <dbReference type="EMBL" id="ANY78302.1"/>
    </source>
</evidence>
<gene>
    <name evidence="9" type="ORF">BB934_08685</name>
</gene>
<evidence type="ECO:0000256" key="2">
    <source>
        <dbReference type="ARBA" id="ARBA00022448"/>
    </source>
</evidence>
<evidence type="ECO:0000256" key="4">
    <source>
        <dbReference type="ARBA" id="ARBA00022692"/>
    </source>
</evidence>
<dbReference type="Gene3D" id="1.10.3720.10">
    <property type="entry name" value="MetI-like"/>
    <property type="match status" value="1"/>
</dbReference>
<evidence type="ECO:0000256" key="7">
    <source>
        <dbReference type="RuleBase" id="RU363032"/>
    </source>
</evidence>
<reference evidence="9" key="1">
    <citation type="submission" date="2016-07" db="EMBL/GenBank/DDBJ databases">
        <title>Microvirga ossetica sp. nov. a new species of rhizobia isolated from root nodules of the legume species Vicia alpestris Steven originated from North Ossetia region in the Caucasus.</title>
        <authorList>
            <person name="Safronova V.I."/>
            <person name="Kuznetsova I.G."/>
            <person name="Sazanova A.L."/>
            <person name="Belimov A."/>
            <person name="Andronov E."/>
            <person name="Osledkin Y.S."/>
            <person name="Onishchuk O.P."/>
            <person name="Kurchak O.N."/>
            <person name="Shaposhnikov A.I."/>
            <person name="Willems A."/>
            <person name="Tikhonovich I.A."/>
        </authorList>
    </citation>
    <scope>NUCLEOTIDE SEQUENCE [LARGE SCALE GENOMIC DNA]</scope>
    <source>
        <strain evidence="9">V5/3M</strain>
    </source>
</reference>
<dbReference type="Pfam" id="PF00528">
    <property type="entry name" value="BPD_transp_1"/>
    <property type="match status" value="1"/>
</dbReference>
<dbReference type="RefSeq" id="WP_099509291.1">
    <property type="nucleotide sequence ID" value="NZ_CP016616.1"/>
</dbReference>
<feature type="transmembrane region" description="Helical" evidence="7">
    <location>
        <begin position="239"/>
        <end position="264"/>
    </location>
</feature>
<dbReference type="CDD" id="cd06261">
    <property type="entry name" value="TM_PBP2"/>
    <property type="match status" value="1"/>
</dbReference>
<dbReference type="EMBL" id="CP016616">
    <property type="protein sequence ID" value="ANY78302.1"/>
    <property type="molecule type" value="Genomic_DNA"/>
</dbReference>
<protein>
    <submittedName>
        <fullName evidence="9">Diguanylate cyclase</fullName>
    </submittedName>
</protein>
<organism evidence="9">
    <name type="scientific">Microvirga ossetica</name>
    <dbReference type="NCBI Taxonomy" id="1882682"/>
    <lineage>
        <taxon>Bacteria</taxon>
        <taxon>Pseudomonadati</taxon>
        <taxon>Pseudomonadota</taxon>
        <taxon>Alphaproteobacteria</taxon>
        <taxon>Hyphomicrobiales</taxon>
        <taxon>Methylobacteriaceae</taxon>
        <taxon>Microvirga</taxon>
    </lineage>
</organism>
<proteinExistence type="inferred from homology"/>
<dbReference type="PANTHER" id="PTHR43163">
    <property type="entry name" value="DIPEPTIDE TRANSPORT SYSTEM PERMEASE PROTEIN DPPB-RELATED"/>
    <property type="match status" value="1"/>
</dbReference>
<dbReference type="InterPro" id="IPR000515">
    <property type="entry name" value="MetI-like"/>
</dbReference>
<keyword evidence="4 7" id="KW-0812">Transmembrane</keyword>
<sequence>MLRYTISRLLQAVLVILVMSLLLFMLIGLMPGDPVENMLEGNPSLTPETMAQMRALYGLDQPVYVRYGHWLYSALHGDLGYSSVYFRPVLEVLGPAIVQTAKLLVATEIISIPLAMLLGALAARRPGGWTDSLISLFAFASISLPGFWTSLILIIVFSVKLGWLPASGTPLMGDASLSEQIVHMILPVTVLTFFHVGPLVRYVRASMIETLNSDFVRTARAKGLSESAVIIRHALRNALIPMVTVLALGFGSLFSGALVVETIFGMLGMGKIIYDAVSNIDFNLALVGLLLATIVTLLSSLLADLAYAWLDPRIVLK</sequence>
<keyword evidence="3" id="KW-1003">Cell membrane</keyword>
<dbReference type="GO" id="GO:0055085">
    <property type="term" value="P:transmembrane transport"/>
    <property type="evidence" value="ECO:0007669"/>
    <property type="project" value="InterPro"/>
</dbReference>
<dbReference type="GO" id="GO:0005886">
    <property type="term" value="C:plasma membrane"/>
    <property type="evidence" value="ECO:0007669"/>
    <property type="project" value="UniProtKB-SubCell"/>
</dbReference>
<dbReference type="PROSITE" id="PS50928">
    <property type="entry name" value="ABC_TM1"/>
    <property type="match status" value="1"/>
</dbReference>
<comment type="similarity">
    <text evidence="7">Belongs to the binding-protein-dependent transport system permease family.</text>
</comment>
<dbReference type="Pfam" id="PF19300">
    <property type="entry name" value="BPD_transp_1_N"/>
    <property type="match status" value="1"/>
</dbReference>
<accession>A0A1B2EEN0</accession>
<keyword evidence="5 7" id="KW-1133">Transmembrane helix</keyword>
<dbReference type="PANTHER" id="PTHR43163:SF6">
    <property type="entry name" value="DIPEPTIDE TRANSPORT SYSTEM PERMEASE PROTEIN DPPB-RELATED"/>
    <property type="match status" value="1"/>
</dbReference>
<feature type="transmembrane region" description="Helical" evidence="7">
    <location>
        <begin position="181"/>
        <end position="203"/>
    </location>
</feature>
<dbReference type="InterPro" id="IPR045621">
    <property type="entry name" value="BPD_transp_1_N"/>
</dbReference>
<dbReference type="InterPro" id="IPR035906">
    <property type="entry name" value="MetI-like_sf"/>
</dbReference>
<dbReference type="SUPFAM" id="SSF161098">
    <property type="entry name" value="MetI-like"/>
    <property type="match status" value="1"/>
</dbReference>
<comment type="subcellular location">
    <subcellularLocation>
        <location evidence="1 7">Cell membrane</location>
        <topology evidence="1 7">Multi-pass membrane protein</topology>
    </subcellularLocation>
</comment>
<dbReference type="KEGG" id="moc:BB934_08685"/>
<name>A0A1B2EEN0_9HYPH</name>
<evidence type="ECO:0000259" key="8">
    <source>
        <dbReference type="PROSITE" id="PS50928"/>
    </source>
</evidence>
<keyword evidence="6 7" id="KW-0472">Membrane</keyword>